<evidence type="ECO:0000256" key="9">
    <source>
        <dbReference type="ARBA" id="ARBA00024195"/>
    </source>
</evidence>
<keyword evidence="2" id="KW-0964">Secreted</keyword>
<accession>A0AAV6VG54</accession>
<comment type="similarity">
    <text evidence="9">Belongs to the peptidase S1 family. CLIP subfamily.</text>
</comment>
<evidence type="ECO:0000259" key="11">
    <source>
        <dbReference type="PROSITE" id="PS50240"/>
    </source>
</evidence>
<organism evidence="12 13">
    <name type="scientific">Oedothorax gibbosus</name>
    <dbReference type="NCBI Taxonomy" id="931172"/>
    <lineage>
        <taxon>Eukaryota</taxon>
        <taxon>Metazoa</taxon>
        <taxon>Ecdysozoa</taxon>
        <taxon>Arthropoda</taxon>
        <taxon>Chelicerata</taxon>
        <taxon>Arachnida</taxon>
        <taxon>Araneae</taxon>
        <taxon>Araneomorphae</taxon>
        <taxon>Entelegynae</taxon>
        <taxon>Araneoidea</taxon>
        <taxon>Linyphiidae</taxon>
        <taxon>Erigoninae</taxon>
        <taxon>Oedothorax</taxon>
    </lineage>
</organism>
<dbReference type="GO" id="GO:0005576">
    <property type="term" value="C:extracellular region"/>
    <property type="evidence" value="ECO:0007669"/>
    <property type="project" value="UniProtKB-SubCell"/>
</dbReference>
<evidence type="ECO:0000256" key="8">
    <source>
        <dbReference type="ARBA" id="ARBA00023157"/>
    </source>
</evidence>
<dbReference type="FunFam" id="2.40.10.10:FF:000146">
    <property type="entry name" value="Serine protease 53"/>
    <property type="match status" value="1"/>
</dbReference>
<evidence type="ECO:0000313" key="13">
    <source>
        <dbReference type="Proteomes" id="UP000827092"/>
    </source>
</evidence>
<keyword evidence="13" id="KW-1185">Reference proteome</keyword>
<dbReference type="SMART" id="SM00020">
    <property type="entry name" value="Tryp_SPc"/>
    <property type="match status" value="1"/>
</dbReference>
<evidence type="ECO:0000256" key="10">
    <source>
        <dbReference type="SAM" id="SignalP"/>
    </source>
</evidence>
<dbReference type="GO" id="GO:0006508">
    <property type="term" value="P:proteolysis"/>
    <property type="evidence" value="ECO:0007669"/>
    <property type="project" value="UniProtKB-KW"/>
</dbReference>
<evidence type="ECO:0000256" key="6">
    <source>
        <dbReference type="ARBA" id="ARBA00022825"/>
    </source>
</evidence>
<feature type="domain" description="Peptidase S1" evidence="11">
    <location>
        <begin position="149"/>
        <end position="394"/>
    </location>
</feature>
<sequence length="394" mass="43389">MRAKLRNFVPKLILVAGLFVYIQASTNSENGPVIQEYLRWNYTYMNPECRDAGGGRNQCSDIRTCNFATASLALGGWPTLCGWVAEKIPKVCCGLPLVLECGRRTWGEAKSPTREKFFAIVESLPPVDLSNPDKFDPPLDLSVQTMVSPVGGRVSRQGDFPWMVSIRSNGSHVCGGTLIDRKHALSAAHCFVSYGKKDNPKYFTVHVGNIKVDQGFPFQVKDITIHEDYKPEFHYNDIAILTLDEEILSPWVAHICLPSPELAEKDLTGEKTSLLGWGDTSFGGYGTSELHIVDDIPVVSNKVCSAAYGKIRDGRLPQGVTPDFICAGNMKEGGKDACQSDSGGPLMYRGGSEWNSQWILVGVVSFGFRCGEPGFPGVYTRVSSFMPWIIEHIH</sequence>
<evidence type="ECO:0000256" key="3">
    <source>
        <dbReference type="ARBA" id="ARBA00022670"/>
    </source>
</evidence>
<dbReference type="AlphaFoldDB" id="A0AAV6VG54"/>
<dbReference type="PROSITE" id="PS00134">
    <property type="entry name" value="TRYPSIN_HIS"/>
    <property type="match status" value="1"/>
</dbReference>
<dbReference type="InterPro" id="IPR009003">
    <property type="entry name" value="Peptidase_S1_PA"/>
</dbReference>
<dbReference type="InterPro" id="IPR001314">
    <property type="entry name" value="Peptidase_S1A"/>
</dbReference>
<keyword evidence="3" id="KW-0645">Protease</keyword>
<dbReference type="Pfam" id="PF00089">
    <property type="entry name" value="Trypsin"/>
    <property type="match status" value="1"/>
</dbReference>
<evidence type="ECO:0000256" key="4">
    <source>
        <dbReference type="ARBA" id="ARBA00022729"/>
    </source>
</evidence>
<dbReference type="InterPro" id="IPR043504">
    <property type="entry name" value="Peptidase_S1_PA_chymotrypsin"/>
</dbReference>
<dbReference type="PRINTS" id="PR00722">
    <property type="entry name" value="CHYMOTRYPSIN"/>
</dbReference>
<feature type="signal peptide" evidence="10">
    <location>
        <begin position="1"/>
        <end position="24"/>
    </location>
</feature>
<gene>
    <name evidence="12" type="ORF">JTE90_029631</name>
</gene>
<dbReference type="SUPFAM" id="SSF50494">
    <property type="entry name" value="Trypsin-like serine proteases"/>
    <property type="match status" value="1"/>
</dbReference>
<protein>
    <recommendedName>
        <fullName evidence="11">Peptidase S1 domain-containing protein</fullName>
    </recommendedName>
</protein>
<proteinExistence type="inferred from homology"/>
<dbReference type="InterPro" id="IPR051487">
    <property type="entry name" value="Ser/Thr_Proteases_Immune/Dev"/>
</dbReference>
<keyword evidence="6" id="KW-0720">Serine protease</keyword>
<reference evidence="12 13" key="1">
    <citation type="journal article" date="2022" name="Nat. Ecol. Evol.">
        <title>A masculinizing supergene underlies an exaggerated male reproductive morph in a spider.</title>
        <authorList>
            <person name="Hendrickx F."/>
            <person name="De Corte Z."/>
            <person name="Sonet G."/>
            <person name="Van Belleghem S.M."/>
            <person name="Kostlbacher S."/>
            <person name="Vangestel C."/>
        </authorList>
    </citation>
    <scope>NUCLEOTIDE SEQUENCE [LARGE SCALE GENOMIC DNA]</scope>
    <source>
        <strain evidence="12">W744_W776</strain>
    </source>
</reference>
<evidence type="ECO:0000313" key="12">
    <source>
        <dbReference type="EMBL" id="KAG8195051.1"/>
    </source>
</evidence>
<comment type="caution">
    <text evidence="12">The sequence shown here is derived from an EMBL/GenBank/DDBJ whole genome shotgun (WGS) entry which is preliminary data.</text>
</comment>
<keyword evidence="8" id="KW-1015">Disulfide bond</keyword>
<keyword evidence="5" id="KW-0378">Hydrolase</keyword>
<comment type="subcellular location">
    <subcellularLocation>
        <location evidence="1">Secreted</location>
    </subcellularLocation>
</comment>
<dbReference type="PROSITE" id="PS50240">
    <property type="entry name" value="TRYPSIN_DOM"/>
    <property type="match status" value="1"/>
</dbReference>
<dbReference type="InterPro" id="IPR018114">
    <property type="entry name" value="TRYPSIN_HIS"/>
</dbReference>
<evidence type="ECO:0000256" key="5">
    <source>
        <dbReference type="ARBA" id="ARBA00022801"/>
    </source>
</evidence>
<dbReference type="EMBL" id="JAFNEN010000094">
    <property type="protein sequence ID" value="KAG8195051.1"/>
    <property type="molecule type" value="Genomic_DNA"/>
</dbReference>
<dbReference type="Gene3D" id="2.40.10.10">
    <property type="entry name" value="Trypsin-like serine proteases"/>
    <property type="match status" value="1"/>
</dbReference>
<feature type="chain" id="PRO_5043473542" description="Peptidase S1 domain-containing protein" evidence="10">
    <location>
        <begin position="25"/>
        <end position="394"/>
    </location>
</feature>
<dbReference type="CDD" id="cd00190">
    <property type="entry name" value="Tryp_SPc"/>
    <property type="match status" value="1"/>
</dbReference>
<dbReference type="GO" id="GO:0004252">
    <property type="term" value="F:serine-type endopeptidase activity"/>
    <property type="evidence" value="ECO:0007669"/>
    <property type="project" value="InterPro"/>
</dbReference>
<dbReference type="PANTHER" id="PTHR24256">
    <property type="entry name" value="TRYPTASE-RELATED"/>
    <property type="match status" value="1"/>
</dbReference>
<evidence type="ECO:0000256" key="7">
    <source>
        <dbReference type="ARBA" id="ARBA00023145"/>
    </source>
</evidence>
<evidence type="ECO:0000256" key="1">
    <source>
        <dbReference type="ARBA" id="ARBA00004613"/>
    </source>
</evidence>
<dbReference type="Proteomes" id="UP000827092">
    <property type="component" value="Unassembled WGS sequence"/>
</dbReference>
<keyword evidence="7" id="KW-0865">Zymogen</keyword>
<dbReference type="InterPro" id="IPR001254">
    <property type="entry name" value="Trypsin_dom"/>
</dbReference>
<keyword evidence="4 10" id="KW-0732">Signal</keyword>
<name>A0AAV6VG54_9ARAC</name>
<evidence type="ECO:0000256" key="2">
    <source>
        <dbReference type="ARBA" id="ARBA00022525"/>
    </source>
</evidence>